<keyword evidence="7 8" id="KW-0275">Fatty acid biosynthesis</keyword>
<keyword evidence="8" id="KW-0963">Cytoplasm</keyword>
<evidence type="ECO:0000256" key="5">
    <source>
        <dbReference type="ARBA" id="ARBA00022842"/>
    </source>
</evidence>
<feature type="domain" description="4'-phosphopantetheinyl transferase" evidence="9">
    <location>
        <begin position="4"/>
        <end position="94"/>
    </location>
</feature>
<feature type="binding site" evidence="8">
    <location>
        <position position="58"/>
    </location>
    <ligand>
        <name>Mg(2+)</name>
        <dbReference type="ChEBI" id="CHEBI:18420"/>
    </ligand>
</feature>
<dbReference type="EC" id="2.7.8.7" evidence="8"/>
<dbReference type="NCBIfam" id="TIGR00556">
    <property type="entry name" value="pantethn_trn"/>
    <property type="match status" value="1"/>
</dbReference>
<keyword evidence="5 8" id="KW-0460">Magnesium</keyword>
<organism evidence="10 11">
    <name type="scientific">Brevibacillus invocatus</name>
    <dbReference type="NCBI Taxonomy" id="173959"/>
    <lineage>
        <taxon>Bacteria</taxon>
        <taxon>Bacillati</taxon>
        <taxon>Bacillota</taxon>
        <taxon>Bacilli</taxon>
        <taxon>Bacillales</taxon>
        <taxon>Paenibacillaceae</taxon>
        <taxon>Brevibacillus</taxon>
    </lineage>
</organism>
<name>A0A3M8C3S8_9BACL</name>
<comment type="caution">
    <text evidence="10">The sequence shown here is derived from an EMBL/GenBank/DDBJ whole genome shotgun (WGS) entry which is preliminary data.</text>
</comment>
<dbReference type="GO" id="GO:0000287">
    <property type="term" value="F:magnesium ion binding"/>
    <property type="evidence" value="ECO:0007669"/>
    <property type="project" value="UniProtKB-UniRule"/>
</dbReference>
<proteinExistence type="inferred from homology"/>
<evidence type="ECO:0000256" key="7">
    <source>
        <dbReference type="ARBA" id="ARBA00023160"/>
    </source>
</evidence>
<evidence type="ECO:0000256" key="6">
    <source>
        <dbReference type="ARBA" id="ARBA00023098"/>
    </source>
</evidence>
<dbReference type="AlphaFoldDB" id="A0A3M8C3S8"/>
<gene>
    <name evidence="8 10" type="primary">acpS</name>
    <name evidence="10" type="ORF">EDM52_17475</name>
</gene>
<dbReference type="InterPro" id="IPR037143">
    <property type="entry name" value="4-PPantetheinyl_Trfase_dom_sf"/>
</dbReference>
<comment type="cofactor">
    <cofactor evidence="8">
        <name>Mg(2+)</name>
        <dbReference type="ChEBI" id="CHEBI:18420"/>
    </cofactor>
</comment>
<dbReference type="Gene3D" id="3.90.470.20">
    <property type="entry name" value="4'-phosphopantetheinyl transferase domain"/>
    <property type="match status" value="1"/>
</dbReference>
<dbReference type="SUPFAM" id="SSF56214">
    <property type="entry name" value="4'-phosphopantetheinyl transferase"/>
    <property type="match status" value="1"/>
</dbReference>
<evidence type="ECO:0000313" key="11">
    <source>
        <dbReference type="Proteomes" id="UP000282028"/>
    </source>
</evidence>
<evidence type="ECO:0000256" key="4">
    <source>
        <dbReference type="ARBA" id="ARBA00022832"/>
    </source>
</evidence>
<reference evidence="10 11" key="1">
    <citation type="submission" date="2018-10" db="EMBL/GenBank/DDBJ databases">
        <title>Phylogenomics of Brevibacillus.</title>
        <authorList>
            <person name="Dunlap C."/>
        </authorList>
    </citation>
    <scope>NUCLEOTIDE SEQUENCE [LARGE SCALE GENOMIC DNA]</scope>
    <source>
        <strain evidence="10 11">JCM 12215</strain>
    </source>
</reference>
<keyword evidence="2 8" id="KW-0808">Transferase</keyword>
<comment type="function">
    <text evidence="8">Transfers the 4'-phosphopantetheine moiety from coenzyme A to a Ser of acyl-carrier-protein.</text>
</comment>
<keyword evidence="6 8" id="KW-0443">Lipid metabolism</keyword>
<dbReference type="InterPro" id="IPR008278">
    <property type="entry name" value="4-PPantetheinyl_Trfase_dom"/>
</dbReference>
<dbReference type="Proteomes" id="UP000282028">
    <property type="component" value="Unassembled WGS sequence"/>
</dbReference>
<evidence type="ECO:0000259" key="9">
    <source>
        <dbReference type="Pfam" id="PF01648"/>
    </source>
</evidence>
<dbReference type="GO" id="GO:0005737">
    <property type="term" value="C:cytoplasm"/>
    <property type="evidence" value="ECO:0007669"/>
    <property type="project" value="UniProtKB-SubCell"/>
</dbReference>
<comment type="similarity">
    <text evidence="8">Belongs to the P-Pant transferase superfamily. AcpS family.</text>
</comment>
<keyword evidence="1 8" id="KW-0444">Lipid biosynthesis</keyword>
<feature type="binding site" evidence="8">
    <location>
        <position position="8"/>
    </location>
    <ligand>
        <name>Mg(2+)</name>
        <dbReference type="ChEBI" id="CHEBI:18420"/>
    </ligand>
</feature>
<dbReference type="InterPro" id="IPR004568">
    <property type="entry name" value="Ppantetheine-prot_Trfase_dom"/>
</dbReference>
<comment type="catalytic activity">
    <reaction evidence="8">
        <text>apo-[ACP] + CoA = holo-[ACP] + adenosine 3',5'-bisphosphate + H(+)</text>
        <dbReference type="Rhea" id="RHEA:12068"/>
        <dbReference type="Rhea" id="RHEA-COMP:9685"/>
        <dbReference type="Rhea" id="RHEA-COMP:9690"/>
        <dbReference type="ChEBI" id="CHEBI:15378"/>
        <dbReference type="ChEBI" id="CHEBI:29999"/>
        <dbReference type="ChEBI" id="CHEBI:57287"/>
        <dbReference type="ChEBI" id="CHEBI:58343"/>
        <dbReference type="ChEBI" id="CHEBI:64479"/>
        <dbReference type="EC" id="2.7.8.7"/>
    </reaction>
</comment>
<sequence>MIVGIGIDLVEIERIAALMKRQSRALDRILTIQERSLLEGKSEGRQIEFVAGRFAAKEAASKALGTGIGSMIGFLDMEVLPNEWGKPELKIDPEVFRRLGLDPSHMRVHLSISHSTYQAMAQVLVEEL</sequence>
<dbReference type="RefSeq" id="WP_122910233.1">
    <property type="nucleotide sequence ID" value="NZ_CBCSBE010000010.1"/>
</dbReference>
<dbReference type="OrthoDB" id="517356at2"/>
<dbReference type="GO" id="GO:0008897">
    <property type="term" value="F:holo-[acyl-carrier-protein] synthase activity"/>
    <property type="evidence" value="ECO:0007669"/>
    <property type="project" value="UniProtKB-UniRule"/>
</dbReference>
<protein>
    <recommendedName>
        <fullName evidence="8">Holo-[acyl-carrier-protein] synthase</fullName>
        <shortName evidence="8">Holo-ACP synthase</shortName>
        <ecNumber evidence="8">2.7.8.7</ecNumber>
    </recommendedName>
    <alternativeName>
        <fullName evidence="8">4'-phosphopantetheinyl transferase AcpS</fullName>
    </alternativeName>
</protein>
<evidence type="ECO:0000256" key="3">
    <source>
        <dbReference type="ARBA" id="ARBA00022723"/>
    </source>
</evidence>
<dbReference type="InterPro" id="IPR002582">
    <property type="entry name" value="ACPS"/>
</dbReference>
<keyword evidence="3 8" id="KW-0479">Metal-binding</keyword>
<keyword evidence="11" id="KW-1185">Reference proteome</keyword>
<evidence type="ECO:0000256" key="1">
    <source>
        <dbReference type="ARBA" id="ARBA00022516"/>
    </source>
</evidence>
<accession>A0A3M8C3S8</accession>
<comment type="subcellular location">
    <subcellularLocation>
        <location evidence="8">Cytoplasm</location>
    </subcellularLocation>
</comment>
<dbReference type="GO" id="GO:0006633">
    <property type="term" value="P:fatty acid biosynthetic process"/>
    <property type="evidence" value="ECO:0007669"/>
    <property type="project" value="UniProtKB-UniRule"/>
</dbReference>
<dbReference type="NCBIfam" id="TIGR00516">
    <property type="entry name" value="acpS"/>
    <property type="match status" value="1"/>
</dbReference>
<dbReference type="EMBL" id="RHHR01000034">
    <property type="protein sequence ID" value="RNB70352.1"/>
    <property type="molecule type" value="Genomic_DNA"/>
</dbReference>
<evidence type="ECO:0000256" key="2">
    <source>
        <dbReference type="ARBA" id="ARBA00022679"/>
    </source>
</evidence>
<evidence type="ECO:0000256" key="8">
    <source>
        <dbReference type="HAMAP-Rule" id="MF_00101"/>
    </source>
</evidence>
<dbReference type="Pfam" id="PF01648">
    <property type="entry name" value="ACPS"/>
    <property type="match status" value="1"/>
</dbReference>
<evidence type="ECO:0000313" key="10">
    <source>
        <dbReference type="EMBL" id="RNB70352.1"/>
    </source>
</evidence>
<dbReference type="HAMAP" id="MF_00101">
    <property type="entry name" value="AcpS"/>
    <property type="match status" value="1"/>
</dbReference>
<keyword evidence="4 8" id="KW-0276">Fatty acid metabolism</keyword>